<protein>
    <submittedName>
        <fullName evidence="2">PIGT-like protein</fullName>
    </submittedName>
</protein>
<proteinExistence type="predicted"/>
<keyword evidence="3" id="KW-1185">Reference proteome</keyword>
<organism evidence="2 3">
    <name type="scientific">Mya arenaria</name>
    <name type="common">Soft-shell clam</name>
    <dbReference type="NCBI Taxonomy" id="6604"/>
    <lineage>
        <taxon>Eukaryota</taxon>
        <taxon>Metazoa</taxon>
        <taxon>Spiralia</taxon>
        <taxon>Lophotrochozoa</taxon>
        <taxon>Mollusca</taxon>
        <taxon>Bivalvia</taxon>
        <taxon>Autobranchia</taxon>
        <taxon>Heteroconchia</taxon>
        <taxon>Euheterodonta</taxon>
        <taxon>Imparidentia</taxon>
        <taxon>Neoheterodontei</taxon>
        <taxon>Myida</taxon>
        <taxon>Myoidea</taxon>
        <taxon>Myidae</taxon>
        <taxon>Mya</taxon>
    </lineage>
</organism>
<dbReference type="InterPro" id="IPR007245">
    <property type="entry name" value="PIG-T"/>
</dbReference>
<reference evidence="2" key="1">
    <citation type="submission" date="2022-11" db="EMBL/GenBank/DDBJ databases">
        <title>Centuries of genome instability and evolution in soft-shell clam transmissible cancer (bioRxiv).</title>
        <authorList>
            <person name="Hart S.F.M."/>
            <person name="Yonemitsu M.A."/>
            <person name="Giersch R.M."/>
            <person name="Beal B.F."/>
            <person name="Arriagada G."/>
            <person name="Davis B.W."/>
            <person name="Ostrander E.A."/>
            <person name="Goff S.P."/>
            <person name="Metzger M.J."/>
        </authorList>
    </citation>
    <scope>NUCLEOTIDE SEQUENCE</scope>
    <source>
        <strain evidence="2">MELC-2E11</strain>
        <tissue evidence="2">Siphon/mantle</tissue>
    </source>
</reference>
<gene>
    <name evidence="2" type="ORF">MAR_025703</name>
</gene>
<dbReference type="Proteomes" id="UP001164746">
    <property type="component" value="Chromosome 8"/>
</dbReference>
<accession>A0ABY7ENG1</accession>
<evidence type="ECO:0000313" key="2">
    <source>
        <dbReference type="EMBL" id="WAR11523.1"/>
    </source>
</evidence>
<dbReference type="PANTHER" id="PTHR12959">
    <property type="entry name" value="GPI TRANSAMIDASE COMPONENT PIG-T-RELATED"/>
    <property type="match status" value="1"/>
</dbReference>
<dbReference type="PANTHER" id="PTHR12959:SF11">
    <property type="entry name" value="GPI TRANSAMIDASE COMPONENT PIG-T"/>
    <property type="match status" value="1"/>
</dbReference>
<feature type="compositionally biased region" description="Polar residues" evidence="1">
    <location>
        <begin position="529"/>
        <end position="538"/>
    </location>
</feature>
<name>A0ABY7ENG1_MYAAR</name>
<evidence type="ECO:0000256" key="1">
    <source>
        <dbReference type="SAM" id="MobiDB-lite"/>
    </source>
</evidence>
<sequence length="555" mass="63319">MATYLRKPVDFLKIFAIYFIFLCCSCYGSVDDSFTEELYIKSLERGHVLNHFQFTTLWNSSISDENTFKNYRYFPKALGDVLATYKVQELHLSQSQGQWDYEHWGYQPEDAPPGVELWVWFQPQASNLDQVWAELVNALSGLFCASLNFMDSKATVSPRWSFRPMGLASEYYSFDSRLMRYSALPREIVCTENLTPWEKLLPCETQAGLASLFNGVKMYDSSFHSLGLHVRPVCQDGDCTKEGIELKQTLSVVFNPRPKMLLTPEPDEVLNTRRGGDKRVYAVYDLRQHTRDSVPFNLQASYNSRVQYQDVTAWRRVESRVSCITISTQTSQSSTWRPSHGTFGSTSALYILRHMELQSNLLEVVFRLRPLSVTKISFEFDRAFLKWTEYPPDANHGFYVNSAVISTMLPSGQQYTAVPQNGSTFSDSLKDETIQFFLRLHTESLLVSLPTPDFSMPYNVICLACTVVAIAFGSLHNLTTRSFRAVDPSKMKKGLIDKLKNLLKWKKAEEVKDNEEKDEKKDTEDDTDSPNVGENTGTAARKRAKAPSDSSEEKS</sequence>
<evidence type="ECO:0000313" key="3">
    <source>
        <dbReference type="Proteomes" id="UP001164746"/>
    </source>
</evidence>
<dbReference type="EMBL" id="CP111019">
    <property type="protein sequence ID" value="WAR11523.1"/>
    <property type="molecule type" value="Genomic_DNA"/>
</dbReference>
<feature type="region of interest" description="Disordered" evidence="1">
    <location>
        <begin position="509"/>
        <end position="555"/>
    </location>
</feature>
<feature type="compositionally biased region" description="Basic and acidic residues" evidence="1">
    <location>
        <begin position="509"/>
        <end position="523"/>
    </location>
</feature>
<dbReference type="Pfam" id="PF04113">
    <property type="entry name" value="Gpi16"/>
    <property type="match status" value="2"/>
</dbReference>